<dbReference type="OrthoDB" id="1315521at2"/>
<dbReference type="RefSeq" id="WP_111899214.1">
    <property type="nucleotide sequence ID" value="NZ_CP033459.1"/>
</dbReference>
<reference evidence="3 4" key="1">
    <citation type="submission" date="2018-11" db="EMBL/GenBank/DDBJ databases">
        <authorList>
            <person name="Na S.W."/>
            <person name="Baik M."/>
        </authorList>
    </citation>
    <scope>NUCLEOTIDE SEQUENCE [LARGE SCALE GENOMIC DNA]</scope>
    <source>
        <strain evidence="3 4">E39</strain>
    </source>
</reference>
<dbReference type="PROSITE" id="PS52050">
    <property type="entry name" value="WYL"/>
    <property type="match status" value="1"/>
</dbReference>
<evidence type="ECO:0000313" key="3">
    <source>
        <dbReference type="EMBL" id="QFQ13048.1"/>
    </source>
</evidence>
<evidence type="ECO:0000259" key="1">
    <source>
        <dbReference type="Pfam" id="PF08279"/>
    </source>
</evidence>
<dbReference type="PANTHER" id="PTHR34580:SF1">
    <property type="entry name" value="PROTEIN PAFC"/>
    <property type="match status" value="1"/>
</dbReference>
<accession>A0A5P8E7Y6</accession>
<dbReference type="Proteomes" id="UP000249375">
    <property type="component" value="Chromosome"/>
</dbReference>
<dbReference type="EMBL" id="CP033459">
    <property type="protein sequence ID" value="QFQ13048.1"/>
    <property type="molecule type" value="Genomic_DNA"/>
</dbReference>
<feature type="domain" description="Helix-turn-helix type 11" evidence="1">
    <location>
        <begin position="10"/>
        <end position="57"/>
    </location>
</feature>
<dbReference type="Pfam" id="PF08279">
    <property type="entry name" value="HTH_11"/>
    <property type="match status" value="1"/>
</dbReference>
<evidence type="ECO:0000259" key="2">
    <source>
        <dbReference type="Pfam" id="PF13280"/>
    </source>
</evidence>
<sequence length="301" mass="34576">MSHVTGAKELRLLLILTQNRGITTDELCERLEMSRRTLFRYLETLRYMGFGIRLSNGCYSIDPASPFFNQLTGRIHFSEDEAITLQRVLNSVTDKTPGVRHLRDKLAALYDAGIIASHSIDEHVAQNISQIYQAIRERRICVLENYTSGNSRKTSNRIVEPYQLLAGNSEVRCFEIASQKNKTFKISRAQSVKLLDLNWSNEKQHKQVSRDIFHFSGEERKPICLRLGKLATNLLIEEYPESIAELERYDDGTSRLRTEVCSFIGVGRFVIGLADDIEVEQSEEFKNYLKTIAEHLISKFH</sequence>
<dbReference type="Gene3D" id="1.10.10.10">
    <property type="entry name" value="Winged helix-like DNA-binding domain superfamily/Winged helix DNA-binding domain"/>
    <property type="match status" value="1"/>
</dbReference>
<dbReference type="Pfam" id="PF13280">
    <property type="entry name" value="WYL"/>
    <property type="match status" value="1"/>
</dbReference>
<dbReference type="InterPro" id="IPR051534">
    <property type="entry name" value="CBASS_pafABC_assoc_protein"/>
</dbReference>
<dbReference type="InterPro" id="IPR036390">
    <property type="entry name" value="WH_DNA-bd_sf"/>
</dbReference>
<dbReference type="InterPro" id="IPR013196">
    <property type="entry name" value="HTH_11"/>
</dbReference>
<name>A0A5P8E7Y6_9BACT</name>
<dbReference type="KEGG" id="alq:C7Y71_008450"/>
<keyword evidence="4" id="KW-1185">Reference proteome</keyword>
<organism evidence="3 4">
    <name type="scientific">Pseudoprevotella muciniphila</name>
    <dbReference type="NCBI Taxonomy" id="2133944"/>
    <lineage>
        <taxon>Bacteria</taxon>
        <taxon>Pseudomonadati</taxon>
        <taxon>Bacteroidota</taxon>
        <taxon>Bacteroidia</taxon>
        <taxon>Bacteroidales</taxon>
        <taxon>Prevotellaceae</taxon>
        <taxon>Pseudoprevotella</taxon>
    </lineage>
</organism>
<proteinExistence type="predicted"/>
<gene>
    <name evidence="3" type="ORF">C7Y71_008450</name>
</gene>
<evidence type="ECO:0000313" key="4">
    <source>
        <dbReference type="Proteomes" id="UP000249375"/>
    </source>
</evidence>
<feature type="domain" description="WYL" evidence="2">
    <location>
        <begin position="127"/>
        <end position="193"/>
    </location>
</feature>
<dbReference type="AlphaFoldDB" id="A0A5P8E7Y6"/>
<dbReference type="SUPFAM" id="SSF46785">
    <property type="entry name" value="Winged helix' DNA-binding domain"/>
    <property type="match status" value="1"/>
</dbReference>
<dbReference type="PANTHER" id="PTHR34580">
    <property type="match status" value="1"/>
</dbReference>
<protein>
    <submittedName>
        <fullName evidence="3">WYL domain-containing protein</fullName>
    </submittedName>
</protein>
<dbReference type="InterPro" id="IPR026881">
    <property type="entry name" value="WYL_dom"/>
</dbReference>
<dbReference type="InterPro" id="IPR036388">
    <property type="entry name" value="WH-like_DNA-bd_sf"/>
</dbReference>